<proteinExistence type="predicted"/>
<accession>A0A8J3IMV8</accession>
<evidence type="ECO:0000313" key="1">
    <source>
        <dbReference type="EMBL" id="GHO95308.1"/>
    </source>
</evidence>
<dbReference type="Proteomes" id="UP000597444">
    <property type="component" value="Unassembled WGS sequence"/>
</dbReference>
<name>A0A8J3IMV8_9CHLR</name>
<protein>
    <submittedName>
        <fullName evidence="1">Uncharacterized protein</fullName>
    </submittedName>
</protein>
<organism evidence="1 2">
    <name type="scientific">Reticulibacter mediterranei</name>
    <dbReference type="NCBI Taxonomy" id="2778369"/>
    <lineage>
        <taxon>Bacteria</taxon>
        <taxon>Bacillati</taxon>
        <taxon>Chloroflexota</taxon>
        <taxon>Ktedonobacteria</taxon>
        <taxon>Ktedonobacterales</taxon>
        <taxon>Reticulibacteraceae</taxon>
        <taxon>Reticulibacter</taxon>
    </lineage>
</organism>
<gene>
    <name evidence="1" type="ORF">KSF_053560</name>
</gene>
<sequence>MLSAPLLQRLWDMSDNVLYPEAVTFIRRLINEKGCSPLPTSQVMGLLNIANAANYSELVHFIRHQRERNWPDSKKDIKTFYTELDLWFVTLRNRLVRNEFRLLSKGLSPVAANREVDEIMTTLAHEFIQHLVAENGVLSSQKADEQRSRRR</sequence>
<comment type="caution">
    <text evidence="1">The sequence shown here is derived from an EMBL/GenBank/DDBJ whole genome shotgun (WGS) entry which is preliminary data.</text>
</comment>
<dbReference type="AlphaFoldDB" id="A0A8J3IMV8"/>
<keyword evidence="2" id="KW-1185">Reference proteome</keyword>
<evidence type="ECO:0000313" key="2">
    <source>
        <dbReference type="Proteomes" id="UP000597444"/>
    </source>
</evidence>
<dbReference type="RefSeq" id="WP_220205993.1">
    <property type="nucleotide sequence ID" value="NZ_BNJK01000001.1"/>
</dbReference>
<dbReference type="EMBL" id="BNJK01000001">
    <property type="protein sequence ID" value="GHO95308.1"/>
    <property type="molecule type" value="Genomic_DNA"/>
</dbReference>
<reference evidence="1" key="1">
    <citation type="submission" date="2020-10" db="EMBL/GenBank/DDBJ databases">
        <title>Taxonomic study of unclassified bacteria belonging to the class Ktedonobacteria.</title>
        <authorList>
            <person name="Yabe S."/>
            <person name="Wang C.M."/>
            <person name="Zheng Y."/>
            <person name="Sakai Y."/>
            <person name="Cavaletti L."/>
            <person name="Monciardini P."/>
            <person name="Donadio S."/>
        </authorList>
    </citation>
    <scope>NUCLEOTIDE SEQUENCE</scope>
    <source>
        <strain evidence="1">ID150040</strain>
    </source>
</reference>